<feature type="transmembrane region" description="Helical" evidence="1">
    <location>
        <begin position="29"/>
        <end position="51"/>
    </location>
</feature>
<proteinExistence type="predicted"/>
<accession>A0A6J0BEF0</accession>
<organism evidence="2 3">
    <name type="scientific">Neodiprion lecontei</name>
    <name type="common">Redheaded pine sawfly</name>
    <dbReference type="NCBI Taxonomy" id="441921"/>
    <lineage>
        <taxon>Eukaryota</taxon>
        <taxon>Metazoa</taxon>
        <taxon>Ecdysozoa</taxon>
        <taxon>Arthropoda</taxon>
        <taxon>Hexapoda</taxon>
        <taxon>Insecta</taxon>
        <taxon>Pterygota</taxon>
        <taxon>Neoptera</taxon>
        <taxon>Endopterygota</taxon>
        <taxon>Hymenoptera</taxon>
        <taxon>Tenthredinoidea</taxon>
        <taxon>Diprionidae</taxon>
        <taxon>Diprioninae</taxon>
        <taxon>Neodiprion</taxon>
    </lineage>
</organism>
<dbReference type="Proteomes" id="UP000829291">
    <property type="component" value="Chromosome 2"/>
</dbReference>
<feature type="transmembrane region" description="Helical" evidence="1">
    <location>
        <begin position="178"/>
        <end position="205"/>
    </location>
</feature>
<dbReference type="OrthoDB" id="10369227at2759"/>
<name>A0A6J0BEF0_NEOLC</name>
<protein>
    <submittedName>
        <fullName evidence="3 4">Uncharacterized protein LOC107219528</fullName>
    </submittedName>
</protein>
<evidence type="ECO:0000313" key="2">
    <source>
        <dbReference type="Proteomes" id="UP000829291"/>
    </source>
</evidence>
<dbReference type="AlphaFoldDB" id="A0A6J0BEF0"/>
<dbReference type="RefSeq" id="XP_015513259.1">
    <property type="nucleotide sequence ID" value="XM_015657773.1"/>
</dbReference>
<keyword evidence="1" id="KW-1133">Transmembrane helix</keyword>
<evidence type="ECO:0000313" key="3">
    <source>
        <dbReference type="RefSeq" id="XP_015513259.1"/>
    </source>
</evidence>
<feature type="transmembrane region" description="Helical" evidence="1">
    <location>
        <begin position="107"/>
        <end position="133"/>
    </location>
</feature>
<sequence>MTARELSMVSKESMDTPIIILGSARRLRMLSASFTFAQLILGIICVGMALWDMKLNFAELLFASGVGLFKKISDRRTGILSSILKFTSRFSSAEYDRVTVDQLSGRILVIAITTFFVIATYIFLVWYAASLLNGIITRNTLVSEVVYQSTGFASHFIASSVLFAQIEDVGIEYYMNRMMMLYLSMMIMAIAMLYLLSFGLTLLLCRQVK</sequence>
<dbReference type="GeneID" id="107219528"/>
<keyword evidence="1" id="KW-0812">Transmembrane</keyword>
<evidence type="ECO:0000313" key="4">
    <source>
        <dbReference type="RefSeq" id="XP_046587728.1"/>
    </source>
</evidence>
<reference evidence="3" key="1">
    <citation type="submission" date="2025-04" db="UniProtKB">
        <authorList>
            <consortium name="RefSeq"/>
        </authorList>
    </citation>
    <scope>IDENTIFICATION</scope>
    <source>
        <tissue evidence="4">Thorax and Abdomen</tissue>
        <tissue evidence="3">Whole body</tissue>
    </source>
</reference>
<dbReference type="RefSeq" id="XP_046587728.1">
    <property type="nucleotide sequence ID" value="XM_046731772.1"/>
</dbReference>
<keyword evidence="1" id="KW-0472">Membrane</keyword>
<keyword evidence="2" id="KW-1185">Reference proteome</keyword>
<gene>
    <name evidence="3 4" type="primary">LOC107219528</name>
</gene>
<evidence type="ECO:0000256" key="1">
    <source>
        <dbReference type="SAM" id="Phobius"/>
    </source>
</evidence>
<dbReference type="KEGG" id="nlo:107219528"/>
<dbReference type="InParanoid" id="A0A6J0BEF0"/>